<proteinExistence type="predicted"/>
<dbReference type="InterPro" id="IPR039365">
    <property type="entry name" value="IS701-like"/>
</dbReference>
<dbReference type="InterPro" id="IPR038721">
    <property type="entry name" value="IS701-like_DDE_dom"/>
</dbReference>
<comment type="caution">
    <text evidence="2">The sequence shown here is derived from an EMBL/GenBank/DDBJ whole genome shotgun (WGS) entry which is preliminary data.</text>
</comment>
<dbReference type="PANTHER" id="PTHR33627:SF1">
    <property type="entry name" value="TRANSPOSASE"/>
    <property type="match status" value="1"/>
</dbReference>
<evidence type="ECO:0000259" key="1">
    <source>
        <dbReference type="Pfam" id="PF13546"/>
    </source>
</evidence>
<reference evidence="2" key="1">
    <citation type="submission" date="2021-03" db="EMBL/GenBank/DDBJ databases">
        <title>Whole genome shotgun sequence of Actinoplanes auranticolor NBRC 12245.</title>
        <authorList>
            <person name="Komaki H."/>
            <person name="Tamura T."/>
        </authorList>
    </citation>
    <scope>NUCLEOTIDE SEQUENCE</scope>
    <source>
        <strain evidence="2">NBRC 12245</strain>
    </source>
</reference>
<name>A0A919SZ10_9ACTN</name>
<dbReference type="SUPFAM" id="SSF53098">
    <property type="entry name" value="Ribonuclease H-like"/>
    <property type="match status" value="1"/>
</dbReference>
<dbReference type="AlphaFoldDB" id="A0A919SZ10"/>
<dbReference type="Pfam" id="PF13546">
    <property type="entry name" value="DDE_5"/>
    <property type="match status" value="1"/>
</dbReference>
<dbReference type="NCBIfam" id="NF033540">
    <property type="entry name" value="transpos_IS701"/>
    <property type="match status" value="1"/>
</dbReference>
<protein>
    <submittedName>
        <fullName evidence="2">Transposase</fullName>
    </submittedName>
</protein>
<dbReference type="EMBL" id="BOQL01000133">
    <property type="protein sequence ID" value="GIM80930.1"/>
    <property type="molecule type" value="Genomic_DNA"/>
</dbReference>
<evidence type="ECO:0000313" key="3">
    <source>
        <dbReference type="Proteomes" id="UP000681340"/>
    </source>
</evidence>
<gene>
    <name evidence="2" type="ORF">Aau02nite_92510</name>
</gene>
<feature type="domain" description="Transposase IS701-like DDE" evidence="1">
    <location>
        <begin position="26"/>
        <end position="232"/>
    </location>
</feature>
<accession>A0A919SZ10</accession>
<dbReference type="InterPro" id="IPR012337">
    <property type="entry name" value="RNaseH-like_sf"/>
</dbReference>
<organism evidence="2 3">
    <name type="scientific">Actinoplanes auranticolor</name>
    <dbReference type="NCBI Taxonomy" id="47988"/>
    <lineage>
        <taxon>Bacteria</taxon>
        <taxon>Bacillati</taxon>
        <taxon>Actinomycetota</taxon>
        <taxon>Actinomycetes</taxon>
        <taxon>Micromonosporales</taxon>
        <taxon>Micromonosporaceae</taxon>
        <taxon>Actinoplanes</taxon>
    </lineage>
</organism>
<keyword evidence="3" id="KW-1185">Reference proteome</keyword>
<dbReference type="PANTHER" id="PTHR33627">
    <property type="entry name" value="TRANSPOSASE"/>
    <property type="match status" value="1"/>
</dbReference>
<dbReference type="Proteomes" id="UP000681340">
    <property type="component" value="Unassembled WGS sequence"/>
</dbReference>
<evidence type="ECO:0000313" key="2">
    <source>
        <dbReference type="EMBL" id="GIM80930.1"/>
    </source>
</evidence>
<sequence length="431" mass="47464">MAAAYRVDAQRWSELFETLMDTIEARFARPESRRRVRDFVAGLLAPLPVKNCWTIAEHAGDGGPGGMQDLIGRAGWDDAAVRADVREFVTARLGHPDGILVVDETGDLKKGVHTVGVQRQYSGTAGKIENCQLAVHLSYASPLGHTLLDVALYLPKSWSEDPARRAEAGVPDAVAFATKPQLARRLIETAVAGGLPCRWVAGDEAYGGDPQLAAALRSHRLGYVLAVACSHRAPTGLGVQRADQIAAGLPKQAWQRLSAGTGAKGFRYYDWAFIALPLAADAHRGHHSVLIRRNRTTGELAFYRCWSPEPVALQHLVAVAGRRWSIEESFQATKTGLGLDQHQHRRWRAWHRWTTLVIAAHAFLAAATTVNTETPDGLIAITVNELRRLFHALVIDPVRRVADVIAWSIYRRRHQDQAKASHYARQALTEP</sequence>